<dbReference type="PANTHER" id="PTHR37299">
    <property type="entry name" value="TRANSCRIPTIONAL REGULATOR-RELATED"/>
    <property type="match status" value="1"/>
</dbReference>
<organism evidence="4 5">
    <name type="scientific">Litoribacter ruber</name>
    <dbReference type="NCBI Taxonomy" id="702568"/>
    <lineage>
        <taxon>Bacteria</taxon>
        <taxon>Pseudomonadati</taxon>
        <taxon>Bacteroidota</taxon>
        <taxon>Cytophagia</taxon>
        <taxon>Cytophagales</taxon>
        <taxon>Cyclobacteriaceae</taxon>
        <taxon>Litoribacter</taxon>
    </lineage>
</organism>
<dbReference type="PROSITE" id="PS50930">
    <property type="entry name" value="HTH_LYTTR"/>
    <property type="match status" value="1"/>
</dbReference>
<dbReference type="Gene3D" id="2.40.50.1020">
    <property type="entry name" value="LytTr DNA-binding domain"/>
    <property type="match status" value="1"/>
</dbReference>
<dbReference type="AlphaFoldDB" id="A0AAP2CIK6"/>
<reference evidence="4 5" key="1">
    <citation type="submission" date="2021-05" db="EMBL/GenBank/DDBJ databases">
        <authorList>
            <person name="Zhang Z.D."/>
            <person name="Osman G."/>
        </authorList>
    </citation>
    <scope>NUCLEOTIDE SEQUENCE [LARGE SCALE GENOMIC DNA]</scope>
    <source>
        <strain evidence="4 5">KCTC 32217</strain>
    </source>
</reference>
<dbReference type="SMART" id="SM00850">
    <property type="entry name" value="LytTR"/>
    <property type="match status" value="1"/>
</dbReference>
<dbReference type="GO" id="GO:0003677">
    <property type="term" value="F:DNA binding"/>
    <property type="evidence" value="ECO:0007669"/>
    <property type="project" value="InterPro"/>
</dbReference>
<keyword evidence="1" id="KW-0597">Phosphoprotein</keyword>
<dbReference type="PANTHER" id="PTHR37299:SF1">
    <property type="entry name" value="STAGE 0 SPORULATION PROTEIN A HOMOLOG"/>
    <property type="match status" value="1"/>
</dbReference>
<gene>
    <name evidence="4" type="ORF">KI659_15430</name>
</gene>
<dbReference type="InterPro" id="IPR001789">
    <property type="entry name" value="Sig_transdc_resp-reg_receiver"/>
</dbReference>
<dbReference type="EMBL" id="JAHCMY010000012">
    <property type="protein sequence ID" value="MBS9525408.1"/>
    <property type="molecule type" value="Genomic_DNA"/>
</dbReference>
<dbReference type="SUPFAM" id="SSF52172">
    <property type="entry name" value="CheY-like"/>
    <property type="match status" value="1"/>
</dbReference>
<evidence type="ECO:0000313" key="5">
    <source>
        <dbReference type="Proteomes" id="UP001319104"/>
    </source>
</evidence>
<dbReference type="InterPro" id="IPR046947">
    <property type="entry name" value="LytR-like"/>
</dbReference>
<dbReference type="InterPro" id="IPR007492">
    <property type="entry name" value="LytTR_DNA-bd_dom"/>
</dbReference>
<evidence type="ECO:0000256" key="1">
    <source>
        <dbReference type="PROSITE-ProRule" id="PRU00169"/>
    </source>
</evidence>
<dbReference type="GO" id="GO:0000156">
    <property type="term" value="F:phosphorelay response regulator activity"/>
    <property type="evidence" value="ECO:0007669"/>
    <property type="project" value="InterPro"/>
</dbReference>
<dbReference type="SMART" id="SM00448">
    <property type="entry name" value="REC"/>
    <property type="match status" value="1"/>
</dbReference>
<evidence type="ECO:0000313" key="4">
    <source>
        <dbReference type="EMBL" id="MBS9525408.1"/>
    </source>
</evidence>
<dbReference type="RefSeq" id="WP_213946269.1">
    <property type="nucleotide sequence ID" value="NZ_JAHCMY010000012.1"/>
</dbReference>
<name>A0AAP2CIK6_9BACT</name>
<evidence type="ECO:0000259" key="2">
    <source>
        <dbReference type="PROSITE" id="PS50110"/>
    </source>
</evidence>
<keyword evidence="5" id="KW-1185">Reference proteome</keyword>
<feature type="domain" description="Response regulatory" evidence="2">
    <location>
        <begin position="2"/>
        <end position="115"/>
    </location>
</feature>
<sequence>MNIALLDDEKHCLESLALDLKQVAPEAEIVFKSTKPEKALEKIPDLEVDLLFLDVQMPKLNGFEFLEQLAPNVPDVIFTTAYSRYAIQAFRYHAFNYLLKPIDEKELATVVDHWRQKRERDRLFQENTIEGLLEKMKRDGIFQSKIAVPVFDGYEFIEVKDILFCRSESNYTTFFLENDGQILICKTLKEVESILNKHHFIRIHQSYLVNPHHMTKFQRSDGGYVIMKNGEKIKVSSQKKDLVTGFFETVKKN</sequence>
<feature type="domain" description="HTH LytTR-type" evidence="3">
    <location>
        <begin position="146"/>
        <end position="236"/>
    </location>
</feature>
<dbReference type="Pfam" id="PF04397">
    <property type="entry name" value="LytTR"/>
    <property type="match status" value="1"/>
</dbReference>
<feature type="modified residue" description="4-aspartylphosphate" evidence="1">
    <location>
        <position position="54"/>
    </location>
</feature>
<dbReference type="Gene3D" id="3.40.50.2300">
    <property type="match status" value="1"/>
</dbReference>
<evidence type="ECO:0000259" key="3">
    <source>
        <dbReference type="PROSITE" id="PS50930"/>
    </source>
</evidence>
<accession>A0AAP2CIK6</accession>
<dbReference type="InterPro" id="IPR011006">
    <property type="entry name" value="CheY-like_superfamily"/>
</dbReference>
<comment type="caution">
    <text evidence="4">The sequence shown here is derived from an EMBL/GenBank/DDBJ whole genome shotgun (WGS) entry which is preliminary data.</text>
</comment>
<dbReference type="Pfam" id="PF00072">
    <property type="entry name" value="Response_reg"/>
    <property type="match status" value="1"/>
</dbReference>
<protein>
    <submittedName>
        <fullName evidence="4">Response regulator transcription factor</fullName>
    </submittedName>
</protein>
<proteinExistence type="predicted"/>
<dbReference type="PROSITE" id="PS50110">
    <property type="entry name" value="RESPONSE_REGULATORY"/>
    <property type="match status" value="1"/>
</dbReference>
<dbReference type="Proteomes" id="UP001319104">
    <property type="component" value="Unassembled WGS sequence"/>
</dbReference>